<keyword evidence="5" id="KW-1185">Reference proteome</keyword>
<dbReference type="InterPro" id="IPR050768">
    <property type="entry name" value="UPF0353/GerABKA_families"/>
</dbReference>
<dbReference type="Pfam" id="PF03323">
    <property type="entry name" value="GerA"/>
    <property type="match status" value="1"/>
</dbReference>
<accession>A0ABQ2BR26</accession>
<organism evidence="4 5">
    <name type="scientific">Paenibacillus marchantiophytorum</name>
    <dbReference type="NCBI Taxonomy" id="1619310"/>
    <lineage>
        <taxon>Bacteria</taxon>
        <taxon>Bacillati</taxon>
        <taxon>Bacillota</taxon>
        <taxon>Bacilli</taxon>
        <taxon>Bacillales</taxon>
        <taxon>Paenibacillaceae</taxon>
        <taxon>Paenibacillus</taxon>
    </lineage>
</organism>
<keyword evidence="3" id="KW-1133">Transmembrane helix</keyword>
<dbReference type="RefSeq" id="WP_373291163.1">
    <property type="nucleotide sequence ID" value="NZ_BMHE01000004.1"/>
</dbReference>
<gene>
    <name evidence="4" type="primary">gerKA</name>
    <name evidence="4" type="ORF">GCM10008018_12690</name>
</gene>
<comment type="similarity">
    <text evidence="1">Belongs to the GerABKA family.</text>
</comment>
<evidence type="ECO:0000256" key="3">
    <source>
        <dbReference type="SAM" id="Phobius"/>
    </source>
</evidence>
<dbReference type="InterPro" id="IPR004995">
    <property type="entry name" value="Spore_Ger"/>
</dbReference>
<dbReference type="PANTHER" id="PTHR22550:SF5">
    <property type="entry name" value="LEUCINE ZIPPER PROTEIN 4"/>
    <property type="match status" value="1"/>
</dbReference>
<feature type="transmembrane region" description="Helical" evidence="3">
    <location>
        <begin position="414"/>
        <end position="437"/>
    </location>
</feature>
<evidence type="ECO:0000256" key="2">
    <source>
        <dbReference type="ARBA" id="ARBA00023136"/>
    </source>
</evidence>
<sequence length="533" mass="59482">MNFFRKLLSEHHGEKVRAHAGLNSNQQVRIPLTNHLHSNLNKIKEIIGNSSDLIIKEFLIGNGSIQMAVVYTDGLADKNTLDQYVLDPLMIGIKQDAEVSAELLAHPDPMKLLKESVLTVEGLVDVTDFEALILAVLSGDCVILMENRDRAMVAGTRGWEHRGVEEPSAQSLIRGPREGFTESLRINTAMIRRKIKDPRLWLESREIGSVTRTEVAVMYLKGIADDSVIEEVRQRLDRIDIDGILESGYIEEYIQDETWSPFPTLLNTERPDVIAAGLLEGRVAIIIGGTPFVLLVPALFVQYFQSAEDYYQRWDISTLIRLIRYLCFLITLMGPSLYVAVTTFHQEMIPTNLLVSLMAQREGVPFPAFLEALMMEITFEILREAGVRMPRAVGSAISIVGTLVIGQAAVQAGIVSAAMVIVVSITAMASFVIPAYNMAISIRILRFPLMALGATFGLYGIVLGVILIVLHLCSLQSFGVPYMSSLAPFHLSEQKDTLFRLPRWAMVSRPYSITRKNRRSDEEEDSPTMNNLH</sequence>
<dbReference type="Proteomes" id="UP000615455">
    <property type="component" value="Unassembled WGS sequence"/>
</dbReference>
<feature type="transmembrane region" description="Helical" evidence="3">
    <location>
        <begin position="283"/>
        <end position="304"/>
    </location>
</feature>
<feature type="transmembrane region" description="Helical" evidence="3">
    <location>
        <begin position="449"/>
        <end position="472"/>
    </location>
</feature>
<evidence type="ECO:0000313" key="5">
    <source>
        <dbReference type="Proteomes" id="UP000615455"/>
    </source>
</evidence>
<proteinExistence type="inferred from homology"/>
<name>A0ABQ2BR26_9BACL</name>
<protein>
    <submittedName>
        <fullName evidence="4">Spore germination protein KA</fullName>
    </submittedName>
</protein>
<comment type="caution">
    <text evidence="4">The sequence shown here is derived from an EMBL/GenBank/DDBJ whole genome shotgun (WGS) entry which is preliminary data.</text>
</comment>
<feature type="transmembrane region" description="Helical" evidence="3">
    <location>
        <begin position="325"/>
        <end position="344"/>
    </location>
</feature>
<dbReference type="PIRSF" id="PIRSF005690">
    <property type="entry name" value="GerBA"/>
    <property type="match status" value="1"/>
</dbReference>
<keyword evidence="2 3" id="KW-0472">Membrane</keyword>
<dbReference type="EMBL" id="BMHE01000004">
    <property type="protein sequence ID" value="GGI45543.1"/>
    <property type="molecule type" value="Genomic_DNA"/>
</dbReference>
<dbReference type="PANTHER" id="PTHR22550">
    <property type="entry name" value="SPORE GERMINATION PROTEIN"/>
    <property type="match status" value="1"/>
</dbReference>
<evidence type="ECO:0000313" key="4">
    <source>
        <dbReference type="EMBL" id="GGI45543.1"/>
    </source>
</evidence>
<evidence type="ECO:0000256" key="1">
    <source>
        <dbReference type="ARBA" id="ARBA00005278"/>
    </source>
</evidence>
<reference evidence="5" key="1">
    <citation type="journal article" date="2019" name="Int. J. Syst. Evol. Microbiol.">
        <title>The Global Catalogue of Microorganisms (GCM) 10K type strain sequencing project: providing services to taxonomists for standard genome sequencing and annotation.</title>
        <authorList>
            <consortium name="The Broad Institute Genomics Platform"/>
            <consortium name="The Broad Institute Genome Sequencing Center for Infectious Disease"/>
            <person name="Wu L."/>
            <person name="Ma J."/>
        </authorList>
    </citation>
    <scope>NUCLEOTIDE SEQUENCE [LARGE SCALE GENOMIC DNA]</scope>
    <source>
        <strain evidence="5">CGMCC 1.15043</strain>
    </source>
</reference>
<keyword evidence="3" id="KW-0812">Transmembrane</keyword>